<dbReference type="RefSeq" id="XP_062684595.1">
    <property type="nucleotide sequence ID" value="XM_062820616.1"/>
</dbReference>
<comment type="caution">
    <text evidence="1">The sequence shown here is derived from an EMBL/GenBank/DDBJ whole genome shotgun (WGS) entry which is preliminary data.</text>
</comment>
<protein>
    <submittedName>
        <fullName evidence="1">Uncharacterized protein</fullName>
    </submittedName>
</protein>
<dbReference type="EMBL" id="JAUEPP010000002">
    <property type="protein sequence ID" value="KAK3351300.1"/>
    <property type="molecule type" value="Genomic_DNA"/>
</dbReference>
<dbReference type="AlphaFoldDB" id="A0AAE0JKF8"/>
<dbReference type="Proteomes" id="UP001278500">
    <property type="component" value="Unassembled WGS sequence"/>
</dbReference>
<name>A0AAE0JKF8_9PEZI</name>
<evidence type="ECO:0000313" key="2">
    <source>
        <dbReference type="Proteomes" id="UP001278500"/>
    </source>
</evidence>
<proteinExistence type="predicted"/>
<reference evidence="1" key="2">
    <citation type="submission" date="2023-06" db="EMBL/GenBank/DDBJ databases">
        <authorList>
            <consortium name="Lawrence Berkeley National Laboratory"/>
            <person name="Haridas S."/>
            <person name="Hensen N."/>
            <person name="Bonometti L."/>
            <person name="Westerberg I."/>
            <person name="Brannstrom I.O."/>
            <person name="Guillou S."/>
            <person name="Cros-Aarteil S."/>
            <person name="Calhoun S."/>
            <person name="Kuo A."/>
            <person name="Mondo S."/>
            <person name="Pangilinan J."/>
            <person name="Riley R."/>
            <person name="Labutti K."/>
            <person name="Andreopoulos B."/>
            <person name="Lipzen A."/>
            <person name="Chen C."/>
            <person name="Yanf M."/>
            <person name="Daum C."/>
            <person name="Ng V."/>
            <person name="Clum A."/>
            <person name="Steindorff A."/>
            <person name="Ohm R."/>
            <person name="Martin F."/>
            <person name="Silar P."/>
            <person name="Natvig D."/>
            <person name="Lalanne C."/>
            <person name="Gautier V."/>
            <person name="Ament-Velasquez S.L."/>
            <person name="Kruys A."/>
            <person name="Hutchinson M.I."/>
            <person name="Powell A.J."/>
            <person name="Barry K."/>
            <person name="Miller A.N."/>
            <person name="Grigoriev I.V."/>
            <person name="Debuchy R."/>
            <person name="Gladieux P."/>
            <person name="Thoren M.H."/>
            <person name="Johannesson H."/>
        </authorList>
    </citation>
    <scope>NUCLEOTIDE SEQUENCE</scope>
    <source>
        <strain evidence="1">CBS 560.94</strain>
    </source>
</reference>
<reference evidence="1" key="1">
    <citation type="journal article" date="2023" name="Mol. Phylogenet. Evol.">
        <title>Genome-scale phylogeny and comparative genomics of the fungal order Sordariales.</title>
        <authorList>
            <person name="Hensen N."/>
            <person name="Bonometti L."/>
            <person name="Westerberg I."/>
            <person name="Brannstrom I.O."/>
            <person name="Guillou S."/>
            <person name="Cros-Aarteil S."/>
            <person name="Calhoun S."/>
            <person name="Haridas S."/>
            <person name="Kuo A."/>
            <person name="Mondo S."/>
            <person name="Pangilinan J."/>
            <person name="Riley R."/>
            <person name="LaButti K."/>
            <person name="Andreopoulos B."/>
            <person name="Lipzen A."/>
            <person name="Chen C."/>
            <person name="Yan M."/>
            <person name="Daum C."/>
            <person name="Ng V."/>
            <person name="Clum A."/>
            <person name="Steindorff A."/>
            <person name="Ohm R.A."/>
            <person name="Martin F."/>
            <person name="Silar P."/>
            <person name="Natvig D.O."/>
            <person name="Lalanne C."/>
            <person name="Gautier V."/>
            <person name="Ament-Velasquez S.L."/>
            <person name="Kruys A."/>
            <person name="Hutchinson M.I."/>
            <person name="Powell A.J."/>
            <person name="Barry K."/>
            <person name="Miller A.N."/>
            <person name="Grigoriev I.V."/>
            <person name="Debuchy R."/>
            <person name="Gladieux P."/>
            <person name="Hiltunen Thoren M."/>
            <person name="Johannesson H."/>
        </authorList>
    </citation>
    <scope>NUCLEOTIDE SEQUENCE</scope>
    <source>
        <strain evidence="1">CBS 560.94</strain>
    </source>
</reference>
<accession>A0AAE0JKF8</accession>
<dbReference type="GeneID" id="87857770"/>
<evidence type="ECO:0000313" key="1">
    <source>
        <dbReference type="EMBL" id="KAK3351300.1"/>
    </source>
</evidence>
<gene>
    <name evidence="1" type="ORF">B0H65DRAFT_113415</name>
</gene>
<organism evidence="1 2">
    <name type="scientific">Neurospora tetraspora</name>
    <dbReference type="NCBI Taxonomy" id="94610"/>
    <lineage>
        <taxon>Eukaryota</taxon>
        <taxon>Fungi</taxon>
        <taxon>Dikarya</taxon>
        <taxon>Ascomycota</taxon>
        <taxon>Pezizomycotina</taxon>
        <taxon>Sordariomycetes</taxon>
        <taxon>Sordariomycetidae</taxon>
        <taxon>Sordariales</taxon>
        <taxon>Sordariaceae</taxon>
        <taxon>Neurospora</taxon>
    </lineage>
</organism>
<keyword evidence="2" id="KW-1185">Reference proteome</keyword>
<sequence length="217" mass="24301">MSRYSRRCTSKRVTRVWGSTLYDMVLKSSFSDQSRRPSMDSSPFSLLGSVSPVLGLTQSHLRPDRKHAISLLMATNKATHVCLRMPVFVLLTSVPLCQAVRCVWLYVGIRVHCQSVFPASIAPDCRRRILLVASFTIHPAVCHLSLNRAATKMSGRCEDGVPTKEAERDHGWCHEPHHVPCNFLFTATYLTGPHTTRLMEIGDSPTVYNGEMSMDIV</sequence>